<keyword evidence="2" id="KW-1133">Transmembrane helix</keyword>
<feature type="transmembrane region" description="Helical" evidence="2">
    <location>
        <begin position="237"/>
        <end position="260"/>
    </location>
</feature>
<feature type="transmembrane region" description="Helical" evidence="2">
    <location>
        <begin position="292"/>
        <end position="308"/>
    </location>
</feature>
<reference evidence="5" key="1">
    <citation type="journal article" date="2017" name="Genome Biol.">
        <title>Comparative genomics reveals high biological diversity and specific adaptations in the industrially and medically important fungal genus Aspergillus.</title>
        <authorList>
            <person name="de Vries R.P."/>
            <person name="Riley R."/>
            <person name="Wiebenga A."/>
            <person name="Aguilar-Osorio G."/>
            <person name="Amillis S."/>
            <person name="Uchima C.A."/>
            <person name="Anderluh G."/>
            <person name="Asadollahi M."/>
            <person name="Askin M."/>
            <person name="Barry K."/>
            <person name="Battaglia E."/>
            <person name="Bayram O."/>
            <person name="Benocci T."/>
            <person name="Braus-Stromeyer S.A."/>
            <person name="Caldana C."/>
            <person name="Canovas D."/>
            <person name="Cerqueira G.C."/>
            <person name="Chen F."/>
            <person name="Chen W."/>
            <person name="Choi C."/>
            <person name="Clum A."/>
            <person name="Dos Santos R.A."/>
            <person name="Damasio A.R."/>
            <person name="Diallinas G."/>
            <person name="Emri T."/>
            <person name="Fekete E."/>
            <person name="Flipphi M."/>
            <person name="Freyberg S."/>
            <person name="Gallo A."/>
            <person name="Gournas C."/>
            <person name="Habgood R."/>
            <person name="Hainaut M."/>
            <person name="Harispe M.L."/>
            <person name="Henrissat B."/>
            <person name="Hilden K.S."/>
            <person name="Hope R."/>
            <person name="Hossain A."/>
            <person name="Karabika E."/>
            <person name="Karaffa L."/>
            <person name="Karanyi Z."/>
            <person name="Krasevec N."/>
            <person name="Kuo A."/>
            <person name="Kusch H."/>
            <person name="LaButti K."/>
            <person name="Lagendijk E.L."/>
            <person name="Lapidus A."/>
            <person name="Levasseur A."/>
            <person name="Lindquist E."/>
            <person name="Lipzen A."/>
            <person name="Logrieco A.F."/>
            <person name="MacCabe A."/>
            <person name="Maekelae M.R."/>
            <person name="Malavazi I."/>
            <person name="Melin P."/>
            <person name="Meyer V."/>
            <person name="Mielnichuk N."/>
            <person name="Miskei M."/>
            <person name="Molnar A.P."/>
            <person name="Mule G."/>
            <person name="Ngan C.Y."/>
            <person name="Orejas M."/>
            <person name="Orosz E."/>
            <person name="Ouedraogo J.P."/>
            <person name="Overkamp K.M."/>
            <person name="Park H.-S."/>
            <person name="Perrone G."/>
            <person name="Piumi F."/>
            <person name="Punt P.J."/>
            <person name="Ram A.F."/>
            <person name="Ramon A."/>
            <person name="Rauscher S."/>
            <person name="Record E."/>
            <person name="Riano-Pachon D.M."/>
            <person name="Robert V."/>
            <person name="Roehrig J."/>
            <person name="Ruller R."/>
            <person name="Salamov A."/>
            <person name="Salih N.S."/>
            <person name="Samson R.A."/>
            <person name="Sandor E."/>
            <person name="Sanguinetti M."/>
            <person name="Schuetze T."/>
            <person name="Sepcic K."/>
            <person name="Shelest E."/>
            <person name="Sherlock G."/>
            <person name="Sophianopoulou V."/>
            <person name="Squina F.M."/>
            <person name="Sun H."/>
            <person name="Susca A."/>
            <person name="Todd R.B."/>
            <person name="Tsang A."/>
            <person name="Unkles S.E."/>
            <person name="van de Wiele N."/>
            <person name="van Rossen-Uffink D."/>
            <person name="Oliveira J.V."/>
            <person name="Vesth T.C."/>
            <person name="Visser J."/>
            <person name="Yu J.-H."/>
            <person name="Zhou M."/>
            <person name="Andersen M.R."/>
            <person name="Archer D.B."/>
            <person name="Baker S.E."/>
            <person name="Benoit I."/>
            <person name="Brakhage A.A."/>
            <person name="Braus G.H."/>
            <person name="Fischer R."/>
            <person name="Frisvad J.C."/>
            <person name="Goldman G.H."/>
            <person name="Houbraken J."/>
            <person name="Oakley B."/>
            <person name="Pocsi I."/>
            <person name="Scazzocchio C."/>
            <person name="Seiboth B."/>
            <person name="vanKuyk P.A."/>
            <person name="Wortman J."/>
            <person name="Dyer P.S."/>
            <person name="Grigoriev I.V."/>
        </authorList>
    </citation>
    <scope>NUCLEOTIDE SEQUENCE [LARGE SCALE GENOMIC DNA]</scope>
    <source>
        <strain evidence="5">CBS 583.65</strain>
    </source>
</reference>
<name>A0A1L9PKC1_ASPVE</name>
<dbReference type="EMBL" id="KV878128">
    <property type="protein sequence ID" value="OJJ01932.1"/>
    <property type="molecule type" value="Genomic_DNA"/>
</dbReference>
<dbReference type="AlphaFoldDB" id="A0A1L9PKC1"/>
<feature type="compositionally biased region" description="Low complexity" evidence="1">
    <location>
        <begin position="1"/>
        <end position="16"/>
    </location>
</feature>
<feature type="compositionally biased region" description="Basic and acidic residues" evidence="1">
    <location>
        <begin position="34"/>
        <end position="46"/>
    </location>
</feature>
<sequence length="309" mass="34866">MASTPSSASPGEGPSSRHTPSTAFMSTVPSPPKELSEKDRESDPRRYMGYPRYVNDIASHSAFCFFRRFDRLNTRIILRMQNNLSRTEKRLDQLDARYMQRGSDVVDNGTFCLHDEDERVPVLGLAQTQLKEYNQYMASYLQLCACDPVEQNDITSLHTWHENYKNAIVPEEKEYLDHGDLFPVRKQPQVSPLLRFLDTKEGFRRLKLWEVGKPKAGLPLPVSQDIRYYSSDRKERAGAWLFSILGLLMIVGPAWGLAYIPSKAGRLGLSTCSAILFFGLVGIASTAKLQEALAAAATYFAVLMVFIGR</sequence>
<feature type="compositionally biased region" description="Polar residues" evidence="1">
    <location>
        <begin position="17"/>
        <end position="28"/>
    </location>
</feature>
<protein>
    <recommendedName>
        <fullName evidence="3">DUF6594 domain-containing protein</fullName>
    </recommendedName>
</protein>
<feature type="region of interest" description="Disordered" evidence="1">
    <location>
        <begin position="1"/>
        <end position="46"/>
    </location>
</feature>
<keyword evidence="2" id="KW-0812">Transmembrane</keyword>
<feature type="transmembrane region" description="Helical" evidence="2">
    <location>
        <begin position="267"/>
        <end position="286"/>
    </location>
</feature>
<dbReference type="Pfam" id="PF20237">
    <property type="entry name" value="DUF6594"/>
    <property type="match status" value="1"/>
</dbReference>
<evidence type="ECO:0000256" key="1">
    <source>
        <dbReference type="SAM" id="MobiDB-lite"/>
    </source>
</evidence>
<evidence type="ECO:0000313" key="5">
    <source>
        <dbReference type="Proteomes" id="UP000184073"/>
    </source>
</evidence>
<keyword evidence="5" id="KW-1185">Reference proteome</keyword>
<organism evidence="4 5">
    <name type="scientific">Aspergillus versicolor CBS 583.65</name>
    <dbReference type="NCBI Taxonomy" id="1036611"/>
    <lineage>
        <taxon>Eukaryota</taxon>
        <taxon>Fungi</taxon>
        <taxon>Dikarya</taxon>
        <taxon>Ascomycota</taxon>
        <taxon>Pezizomycotina</taxon>
        <taxon>Eurotiomycetes</taxon>
        <taxon>Eurotiomycetidae</taxon>
        <taxon>Eurotiales</taxon>
        <taxon>Aspergillaceae</taxon>
        <taxon>Aspergillus</taxon>
        <taxon>Aspergillus subgen. Nidulantes</taxon>
    </lineage>
</organism>
<proteinExistence type="predicted"/>
<dbReference type="OrthoDB" id="5416037at2759"/>
<dbReference type="PANTHER" id="PTHR34502:SF4">
    <property type="entry name" value="DUF6594 DOMAIN-CONTAINING PROTEIN"/>
    <property type="match status" value="1"/>
</dbReference>
<gene>
    <name evidence="4" type="ORF">ASPVEDRAFT_83454</name>
</gene>
<dbReference type="STRING" id="1036611.A0A1L9PKC1"/>
<dbReference type="Proteomes" id="UP000184073">
    <property type="component" value="Unassembled WGS sequence"/>
</dbReference>
<dbReference type="GeneID" id="63732904"/>
<dbReference type="InterPro" id="IPR046529">
    <property type="entry name" value="DUF6594"/>
</dbReference>
<evidence type="ECO:0000259" key="3">
    <source>
        <dbReference type="Pfam" id="PF20237"/>
    </source>
</evidence>
<keyword evidence="2" id="KW-0472">Membrane</keyword>
<dbReference type="PANTHER" id="PTHR34502">
    <property type="entry name" value="DUF6594 DOMAIN-CONTAINING PROTEIN-RELATED"/>
    <property type="match status" value="1"/>
</dbReference>
<dbReference type="RefSeq" id="XP_040667694.1">
    <property type="nucleotide sequence ID" value="XM_040817393.1"/>
</dbReference>
<evidence type="ECO:0000313" key="4">
    <source>
        <dbReference type="EMBL" id="OJJ01932.1"/>
    </source>
</evidence>
<accession>A0A1L9PKC1</accession>
<feature type="domain" description="DUF6594" evidence="3">
    <location>
        <begin position="50"/>
        <end position="304"/>
    </location>
</feature>
<evidence type="ECO:0000256" key="2">
    <source>
        <dbReference type="SAM" id="Phobius"/>
    </source>
</evidence>
<dbReference type="VEuPathDB" id="FungiDB:ASPVEDRAFT_83454"/>